<sequence length="442" mass="51546">MTSPDEVFRDFADSEEAQEYYDDHNRTRDEVAEENLGPLIDEFLNGEVDIVEFRNRNNGLNKQHPLWGFDGFVGGMHFNKLLKAVPDESELEEKLRDVIQPPESDAEAHETIDAFAEYTQRLKENDLDSDPFPKSTIFFLSYFWHIQQPDEWPLYYPTTEQYLKEEGLFEMEESYGASYVDFIGTMDDLREEASTWLETPVEYRDVSNAIYWHEEWDESEIEEEETSGETKERDTFVDVDKPYLPPVVADLDEVAAGTDEAVNRYAPVDTDLAVVFEQKCGRLFEMLGFDTEILGQGSGRNPDGIAIAARNDYAVIYDAKKREDGYRIGRDDRTIREYIEAHTRRLRDQGKRHIYFAIVSSSFRDTEESTLRDLRTNTDIDNIVLLKAEVLQELLRMRLEEPYLNLNDVEWVFGNRPGEIQSEELENIVPEWRQSDTEFFVS</sequence>
<dbReference type="InterPro" id="IPR011335">
    <property type="entry name" value="Restrct_endonuc-II-like"/>
</dbReference>
<feature type="compositionally biased region" description="Basic and acidic residues" evidence="1">
    <location>
        <begin position="1"/>
        <end position="12"/>
    </location>
</feature>
<organism evidence="2 3">
    <name type="scientific">Halobellus ruber</name>
    <dbReference type="NCBI Taxonomy" id="2761102"/>
    <lineage>
        <taxon>Archaea</taxon>
        <taxon>Methanobacteriati</taxon>
        <taxon>Methanobacteriota</taxon>
        <taxon>Stenosarchaea group</taxon>
        <taxon>Halobacteria</taxon>
        <taxon>Halobacteriales</taxon>
        <taxon>Haloferacaceae</taxon>
        <taxon>Halobellus</taxon>
    </lineage>
</organism>
<reference evidence="2 3" key="1">
    <citation type="submission" date="2020-08" db="EMBL/GenBank/DDBJ databases">
        <authorList>
            <person name="Seo M.-J."/>
        </authorList>
    </citation>
    <scope>NUCLEOTIDE SEQUENCE [LARGE SCALE GENOMIC DNA]</scope>
    <source>
        <strain evidence="2 3">MBLA0160</strain>
    </source>
</reference>
<evidence type="ECO:0000313" key="3">
    <source>
        <dbReference type="Proteomes" id="UP000546257"/>
    </source>
</evidence>
<dbReference type="SUPFAM" id="SSF52980">
    <property type="entry name" value="Restriction endonuclease-like"/>
    <property type="match status" value="1"/>
</dbReference>
<protein>
    <recommendedName>
        <fullName evidence="4">FokI cleavage domain-containing protein</fullName>
    </recommendedName>
</protein>
<evidence type="ECO:0000313" key="2">
    <source>
        <dbReference type="EMBL" id="MBB6647918.1"/>
    </source>
</evidence>
<dbReference type="EMBL" id="JACKXD010000008">
    <property type="protein sequence ID" value="MBB6647918.1"/>
    <property type="molecule type" value="Genomic_DNA"/>
</dbReference>
<proteinExistence type="predicted"/>
<accession>A0A7J9SMH0</accession>
<gene>
    <name evidence="2" type="ORF">H5V44_16785</name>
</gene>
<comment type="caution">
    <text evidence="2">The sequence shown here is derived from an EMBL/GenBank/DDBJ whole genome shotgun (WGS) entry which is preliminary data.</text>
</comment>
<dbReference type="RefSeq" id="WP_185194290.1">
    <property type="nucleotide sequence ID" value="NZ_JACKXD010000008.1"/>
</dbReference>
<dbReference type="AlphaFoldDB" id="A0A7J9SMH0"/>
<dbReference type="Proteomes" id="UP000546257">
    <property type="component" value="Unassembled WGS sequence"/>
</dbReference>
<evidence type="ECO:0008006" key="4">
    <source>
        <dbReference type="Google" id="ProtNLM"/>
    </source>
</evidence>
<evidence type="ECO:0000256" key="1">
    <source>
        <dbReference type="SAM" id="MobiDB-lite"/>
    </source>
</evidence>
<name>A0A7J9SMH0_9EURY</name>
<keyword evidence="3" id="KW-1185">Reference proteome</keyword>
<dbReference type="Gene3D" id="3.40.91.30">
    <property type="match status" value="1"/>
</dbReference>
<feature type="region of interest" description="Disordered" evidence="1">
    <location>
        <begin position="1"/>
        <end position="22"/>
    </location>
</feature>